<feature type="compositionally biased region" description="Basic and acidic residues" evidence="1">
    <location>
        <begin position="118"/>
        <end position="134"/>
    </location>
</feature>
<evidence type="ECO:0000256" key="1">
    <source>
        <dbReference type="SAM" id="MobiDB-lite"/>
    </source>
</evidence>
<sequence>MNDPAFEIRTRGGRRVPVPAGMAEQMAIEIEKFNKGVEIMGEGKEIASAAWRNVRDMMQPISSAIQEEERREERQRRERARIEADLEELEHFRREAAERRRSERPKRATTASSDELECDKPGEEEQEAQMERTASKSRISSRPLSVTARQAAMREEDLPPMRADCEQQIRSGAPERQARTPAGRRMIESIDELVDDELDDELADGEGAEQAEKLLARFHAGPRQPGLQVCRQQTIAQTEEKIPRPRSASSLGKRRREVADSEQSLEPEDDLLDFRLLRPLVAGQIGKKDELLGEIDLPPDDVVALESFWEMLIEKGRGAPFLWERWSAGQSDACLVVCLFTRKCEGRWGTHGGGYACKFCLKQKRPCLWIKVEDGNPVAVAVLPEHGKTGASRFQYWEFREPATKRQKSHYE</sequence>
<name>A0A0F4GEG2_9PEZI</name>
<evidence type="ECO:0000313" key="2">
    <source>
        <dbReference type="EMBL" id="KJX95719.1"/>
    </source>
</evidence>
<accession>A0A0F4GEG2</accession>
<evidence type="ECO:0000313" key="3">
    <source>
        <dbReference type="Proteomes" id="UP000033647"/>
    </source>
</evidence>
<dbReference type="AlphaFoldDB" id="A0A0F4GEG2"/>
<keyword evidence="3" id="KW-1185">Reference proteome</keyword>
<gene>
    <name evidence="2" type="ORF">TI39_contig1089g00006</name>
</gene>
<feature type="compositionally biased region" description="Polar residues" evidence="1">
    <location>
        <begin position="136"/>
        <end position="148"/>
    </location>
</feature>
<organism evidence="2 3">
    <name type="scientific">Zymoseptoria brevis</name>
    <dbReference type="NCBI Taxonomy" id="1047168"/>
    <lineage>
        <taxon>Eukaryota</taxon>
        <taxon>Fungi</taxon>
        <taxon>Dikarya</taxon>
        <taxon>Ascomycota</taxon>
        <taxon>Pezizomycotina</taxon>
        <taxon>Dothideomycetes</taxon>
        <taxon>Dothideomycetidae</taxon>
        <taxon>Mycosphaerellales</taxon>
        <taxon>Mycosphaerellaceae</taxon>
        <taxon>Zymoseptoria</taxon>
    </lineage>
</organism>
<dbReference type="Proteomes" id="UP000033647">
    <property type="component" value="Unassembled WGS sequence"/>
</dbReference>
<protein>
    <submittedName>
        <fullName evidence="2">Uncharacterized protein</fullName>
    </submittedName>
</protein>
<dbReference type="EMBL" id="LAFY01001080">
    <property type="protein sequence ID" value="KJX95719.1"/>
    <property type="molecule type" value="Genomic_DNA"/>
</dbReference>
<proteinExistence type="predicted"/>
<comment type="caution">
    <text evidence="2">The sequence shown here is derived from an EMBL/GenBank/DDBJ whole genome shotgun (WGS) entry which is preliminary data.</text>
</comment>
<feature type="region of interest" description="Disordered" evidence="1">
    <location>
        <begin position="96"/>
        <end position="149"/>
    </location>
</feature>
<feature type="region of interest" description="Disordered" evidence="1">
    <location>
        <begin position="235"/>
        <end position="264"/>
    </location>
</feature>
<reference evidence="2 3" key="1">
    <citation type="submission" date="2015-03" db="EMBL/GenBank/DDBJ databases">
        <title>RNA-seq based gene annotation and comparative genomics of four Zymoseptoria species reveal species-specific pathogenicity related genes and transposable element activity.</title>
        <authorList>
            <person name="Grandaubert J."/>
            <person name="Bhattacharyya A."/>
            <person name="Stukenbrock E.H."/>
        </authorList>
    </citation>
    <scope>NUCLEOTIDE SEQUENCE [LARGE SCALE GENOMIC DNA]</scope>
    <source>
        <strain evidence="2 3">Zb18110</strain>
    </source>
</reference>